<keyword evidence="1" id="KW-1133">Transmembrane helix</keyword>
<proteinExistence type="predicted"/>
<reference evidence="2 3" key="1">
    <citation type="submission" date="2016-10" db="EMBL/GenBank/DDBJ databases">
        <authorList>
            <person name="de Groot N.N."/>
        </authorList>
    </citation>
    <scope>NUCLEOTIDE SEQUENCE [LARGE SCALE GENOMIC DNA]</scope>
    <source>
        <strain evidence="2 3">CGMCC 4.5739</strain>
    </source>
</reference>
<dbReference type="AlphaFoldDB" id="A0A1I1RUZ4"/>
<protein>
    <submittedName>
        <fullName evidence="2">Uncharacterized protein</fullName>
    </submittedName>
</protein>
<feature type="transmembrane region" description="Helical" evidence="1">
    <location>
        <begin position="122"/>
        <end position="146"/>
    </location>
</feature>
<gene>
    <name evidence="2" type="ORF">SAMN05421773_11421</name>
</gene>
<name>A0A1I1RUZ4_9ACTN</name>
<organism evidence="2 3">
    <name type="scientific">Streptomyces aidingensis</name>
    <dbReference type="NCBI Taxonomy" id="910347"/>
    <lineage>
        <taxon>Bacteria</taxon>
        <taxon>Bacillati</taxon>
        <taxon>Actinomycetota</taxon>
        <taxon>Actinomycetes</taxon>
        <taxon>Kitasatosporales</taxon>
        <taxon>Streptomycetaceae</taxon>
        <taxon>Streptomyces</taxon>
    </lineage>
</organism>
<sequence>MAGFQDTGKFTMSFDLSQGAQIPLSGTAAGGQTGITAALASVAFRDGSPDAIREASEKSTVSKPRISLLEPNLGEAFTRALEQRMLAEDRKPLVQSFGVDPQTVVEHALAAKRLRRQRDAQLTMIMAVCGLLFLPGVLVWLGLFQLRRTFAGAQDRRAGILGMLALGVIAVLVVLLLYRAPVSGPLRLYLWAALPAPVLGWLWAQRVAERTAQSLRAQWSGLLSGGSTGAKIPEAVPQNPNDKEAERLRAGLAKITAEQASNLIHYAGPEGILGMGMRWCQWSLAEELQPADPQRDIDPFRAWDVVRAIHDQLRMLERGPLHTGGFPAAPNLVHWVVRHVGEGAGAVSRPEGPAADGYQFTNIEVQRVCNEQHIDSGDRHYLGAQFVLWDGALVVTMMIQVTVLHRVLRIEVTGHILGPVHGFFFKGPDAKKRKMRHPVKFWQMVERPAPLVDAKEVVRLAARAPLTWRPAKLDELGGKLSLPEPFGLRHTWAGKPWRHRFMADDALRIPAPVVLVVYETAIRVLAEHGVDTSGFTAKAAGLRGAVQSVSPGTPDEIGG</sequence>
<keyword evidence="1" id="KW-0812">Transmembrane</keyword>
<keyword evidence="3" id="KW-1185">Reference proteome</keyword>
<dbReference type="Proteomes" id="UP000199207">
    <property type="component" value="Unassembled WGS sequence"/>
</dbReference>
<evidence type="ECO:0000256" key="1">
    <source>
        <dbReference type="SAM" id="Phobius"/>
    </source>
</evidence>
<evidence type="ECO:0000313" key="2">
    <source>
        <dbReference type="EMBL" id="SFD37892.1"/>
    </source>
</evidence>
<feature type="transmembrane region" description="Helical" evidence="1">
    <location>
        <begin position="186"/>
        <end position="204"/>
    </location>
</feature>
<dbReference type="OrthoDB" id="4287439at2"/>
<dbReference type="EMBL" id="FOLM01000014">
    <property type="protein sequence ID" value="SFD37892.1"/>
    <property type="molecule type" value="Genomic_DNA"/>
</dbReference>
<feature type="transmembrane region" description="Helical" evidence="1">
    <location>
        <begin position="158"/>
        <end position="179"/>
    </location>
</feature>
<evidence type="ECO:0000313" key="3">
    <source>
        <dbReference type="Proteomes" id="UP000199207"/>
    </source>
</evidence>
<dbReference type="STRING" id="910347.SAMN05421773_11421"/>
<accession>A0A1I1RUZ4</accession>
<keyword evidence="1" id="KW-0472">Membrane</keyword>